<name>A0A8H4IMR5_9PEZI</name>
<dbReference type="PRINTS" id="PR00463">
    <property type="entry name" value="EP450I"/>
</dbReference>
<dbReference type="InterPro" id="IPR017972">
    <property type="entry name" value="Cyt_P450_CS"/>
</dbReference>
<organism evidence="7 8">
    <name type="scientific">Botryosphaeria dothidea</name>
    <dbReference type="NCBI Taxonomy" id="55169"/>
    <lineage>
        <taxon>Eukaryota</taxon>
        <taxon>Fungi</taxon>
        <taxon>Dikarya</taxon>
        <taxon>Ascomycota</taxon>
        <taxon>Pezizomycotina</taxon>
        <taxon>Dothideomycetes</taxon>
        <taxon>Dothideomycetes incertae sedis</taxon>
        <taxon>Botryosphaeriales</taxon>
        <taxon>Botryosphaeriaceae</taxon>
        <taxon>Botryosphaeria</taxon>
    </lineage>
</organism>
<dbReference type="Pfam" id="PF00067">
    <property type="entry name" value="p450"/>
    <property type="match status" value="1"/>
</dbReference>
<proteinExistence type="predicted"/>
<evidence type="ECO:0000256" key="3">
    <source>
        <dbReference type="PIRSR" id="PIRSR602401-1"/>
    </source>
</evidence>
<dbReference type="EMBL" id="WWBZ02000062">
    <property type="protein sequence ID" value="KAF4303187.1"/>
    <property type="molecule type" value="Genomic_DNA"/>
</dbReference>
<dbReference type="InterPro" id="IPR010730">
    <property type="entry name" value="HET"/>
</dbReference>
<dbReference type="InterPro" id="IPR002401">
    <property type="entry name" value="Cyt_P450_E_grp-I"/>
</dbReference>
<feature type="binding site" description="axial binding residue" evidence="3">
    <location>
        <position position="217"/>
    </location>
    <ligand>
        <name>heme</name>
        <dbReference type="ChEBI" id="CHEBI:30413"/>
    </ligand>
    <ligandPart>
        <name>Fe</name>
        <dbReference type="ChEBI" id="CHEBI:18248"/>
    </ligandPart>
</feature>
<evidence type="ECO:0000256" key="4">
    <source>
        <dbReference type="SAM" id="MobiDB-lite"/>
    </source>
</evidence>
<dbReference type="AlphaFoldDB" id="A0A8H4IMR5"/>
<dbReference type="PANTHER" id="PTHR33112:SF10">
    <property type="entry name" value="TOL"/>
    <property type="match status" value="1"/>
</dbReference>
<dbReference type="GO" id="GO:0020037">
    <property type="term" value="F:heme binding"/>
    <property type="evidence" value="ECO:0007669"/>
    <property type="project" value="InterPro"/>
</dbReference>
<feature type="region of interest" description="Disordered" evidence="4">
    <location>
        <begin position="629"/>
        <end position="661"/>
    </location>
</feature>
<dbReference type="Gene3D" id="1.10.630.10">
    <property type="entry name" value="Cytochrome P450"/>
    <property type="match status" value="1"/>
</dbReference>
<reference evidence="7" key="1">
    <citation type="submission" date="2020-04" db="EMBL/GenBank/DDBJ databases">
        <title>Genome Assembly and Annotation of Botryosphaeria dothidea sdau 11-99, a Latent Pathogen of Apple Fruit Ring Rot in China.</title>
        <authorList>
            <person name="Yu C."/>
            <person name="Diao Y."/>
            <person name="Lu Q."/>
            <person name="Zhao J."/>
            <person name="Cui S."/>
            <person name="Peng C."/>
            <person name="He B."/>
            <person name="Liu H."/>
        </authorList>
    </citation>
    <scope>NUCLEOTIDE SEQUENCE [LARGE SCALE GENOMIC DNA]</scope>
    <source>
        <strain evidence="7">Sdau11-99</strain>
    </source>
</reference>
<dbReference type="OrthoDB" id="5362512at2759"/>
<keyword evidence="5" id="KW-1133">Transmembrane helix</keyword>
<dbReference type="Proteomes" id="UP000572817">
    <property type="component" value="Unassembled WGS sequence"/>
</dbReference>
<dbReference type="PROSITE" id="PS00086">
    <property type="entry name" value="CYTOCHROME_P450"/>
    <property type="match status" value="1"/>
</dbReference>
<dbReference type="GO" id="GO:0016705">
    <property type="term" value="F:oxidoreductase activity, acting on paired donors, with incorporation or reduction of molecular oxygen"/>
    <property type="evidence" value="ECO:0007669"/>
    <property type="project" value="InterPro"/>
</dbReference>
<feature type="domain" description="Heterokaryon incompatibility" evidence="6">
    <location>
        <begin position="252"/>
        <end position="411"/>
    </location>
</feature>
<sequence>MEKLMKFITPPSVARSRQQLISLTTQRLEARLKKPATARPDFFSFVLAGSEKNNSSGDQLSLHELVLMAVVFIGAGTLTTAFSAVAAISLLCNNEIAYLRLREELDDAFSNQEDITLSSTRQLKFLQAVIRETLRIYPPVPGTLPRVVPVGGALVDGDWIPGGTAVGVHPLSTVRSEHNFHDAGSFRPERWLDPRPEEFKKDVREACQPFSFGPRDCVGKTLLDIYPAGEDAIDAPVRVVNTKAAALSGVKYATLSHCWGKKAFINLTPENEPLLTTRGIPWHELPKNFQQAIIVTRRALSVRYIWIDSLCIIQGPHGDFHSEAGLMHAVYRNSHCNLAAADSSDSSGGLFRLRDPASILPPTYEPRDTGPSQPRSLFAPRGTPYRIVPASLWHDALLSTPIYARGWVFQERLLSPRLLHFTASQIFWDCAGASASEAFPAGLPAPLDAAAASSSATDRHWRARLQDGALLRPLAGRADDSVDAFWRAAVRSYTACALTNGADKLVAVWGIAKLVRDALGEVYAAGLWAERLEEQLAWRVEGEGAGWRPRPLRAPSWSWASLDGAVRVGDRFPGDRRCYVVGDHGGGAIAFEAVERAGRPELGGRKGSSSWSEQFKVWDEQQREVGKMRSSWKIKRQESGESTTTVTSNSSQVTDRGDQPPVLKSQSIAIQGWVGRMRIGARESSRRWMVENVGLDPDDASLEVFPDERLPSSVHDCCFVILALSRDGAGLDEEDKDEDEDEENDELNELEEDEDEGDSSHGGQNQDGMGEDHSAHLSEEVAPSEGSIGFNAKPKAQEQTPAMFSGVGIIIQPTEEKTHFYRTGSLHLKGIRLKTLRVMEKGYFQESCQALDEPHEEKGHKFWLD</sequence>
<dbReference type="Pfam" id="PF06985">
    <property type="entry name" value="HET"/>
    <property type="match status" value="1"/>
</dbReference>
<dbReference type="InterPro" id="IPR036396">
    <property type="entry name" value="Cyt_P450_sf"/>
</dbReference>
<gene>
    <name evidence="7" type="ORF">GTA08_BOTSDO09317</name>
</gene>
<evidence type="ECO:0000256" key="1">
    <source>
        <dbReference type="ARBA" id="ARBA00022723"/>
    </source>
</evidence>
<feature type="compositionally biased region" description="Low complexity" evidence="4">
    <location>
        <begin position="640"/>
        <end position="654"/>
    </location>
</feature>
<evidence type="ECO:0000313" key="7">
    <source>
        <dbReference type="EMBL" id="KAF4303187.1"/>
    </source>
</evidence>
<accession>A0A8H4IMR5</accession>
<feature type="transmembrane region" description="Helical" evidence="5">
    <location>
        <begin position="65"/>
        <end position="91"/>
    </location>
</feature>
<protein>
    <recommendedName>
        <fullName evidence="6">Heterokaryon incompatibility domain-containing protein</fullName>
    </recommendedName>
</protein>
<keyword evidence="5" id="KW-0812">Transmembrane</keyword>
<keyword evidence="8" id="KW-1185">Reference proteome</keyword>
<comment type="caution">
    <text evidence="7">The sequence shown here is derived from an EMBL/GenBank/DDBJ whole genome shotgun (WGS) entry which is preliminary data.</text>
</comment>
<feature type="compositionally biased region" description="Acidic residues" evidence="4">
    <location>
        <begin position="730"/>
        <end position="757"/>
    </location>
</feature>
<evidence type="ECO:0000256" key="5">
    <source>
        <dbReference type="SAM" id="Phobius"/>
    </source>
</evidence>
<feature type="region of interest" description="Disordered" evidence="4">
    <location>
        <begin position="730"/>
        <end position="797"/>
    </location>
</feature>
<comment type="cofactor">
    <cofactor evidence="3">
        <name>heme</name>
        <dbReference type="ChEBI" id="CHEBI:30413"/>
    </cofactor>
</comment>
<dbReference type="GO" id="GO:0005506">
    <property type="term" value="F:iron ion binding"/>
    <property type="evidence" value="ECO:0007669"/>
    <property type="project" value="InterPro"/>
</dbReference>
<keyword evidence="2 3" id="KW-0408">Iron</keyword>
<dbReference type="GO" id="GO:0004497">
    <property type="term" value="F:monooxygenase activity"/>
    <property type="evidence" value="ECO:0007669"/>
    <property type="project" value="InterPro"/>
</dbReference>
<keyword evidence="3" id="KW-0349">Heme</keyword>
<dbReference type="PANTHER" id="PTHR33112">
    <property type="entry name" value="DOMAIN PROTEIN, PUTATIVE-RELATED"/>
    <property type="match status" value="1"/>
</dbReference>
<dbReference type="SUPFAM" id="SSF48264">
    <property type="entry name" value="Cytochrome P450"/>
    <property type="match status" value="1"/>
</dbReference>
<evidence type="ECO:0000256" key="2">
    <source>
        <dbReference type="ARBA" id="ARBA00023004"/>
    </source>
</evidence>
<keyword evidence="1 3" id="KW-0479">Metal-binding</keyword>
<evidence type="ECO:0000259" key="6">
    <source>
        <dbReference type="Pfam" id="PF06985"/>
    </source>
</evidence>
<keyword evidence="5" id="KW-0472">Membrane</keyword>
<feature type="compositionally biased region" description="Basic and acidic residues" evidence="4">
    <location>
        <begin position="770"/>
        <end position="779"/>
    </location>
</feature>
<dbReference type="InterPro" id="IPR001128">
    <property type="entry name" value="Cyt_P450"/>
</dbReference>
<evidence type="ECO:0000313" key="8">
    <source>
        <dbReference type="Proteomes" id="UP000572817"/>
    </source>
</evidence>